<sequence length="239" mass="25068">MSQHRRGSIHGGSPVPGHPNAAVSASSSHEVQTRGIPLPGMVPPSRSIHASPMHGNPIHGFINPLGPGGLVHPPPTSHAASGISHHPANVHQGAEKILPPSSPYSAHGSPLRTSMSSGHGSPQDSPHVARHRRDSEHSSGAVSRRGSSDVASPLPEGHPLGSPDGRGRRRSDYSPHQGRSIHDVTAKEYQIKETKSRARPRAAWTVTDTCVEANCDKGRFSSFCVSGVCPGRVSSLAII</sequence>
<dbReference type="EMBL" id="GL446312">
    <property type="protein sequence ID" value="EFN88041.1"/>
    <property type="molecule type" value="Genomic_DNA"/>
</dbReference>
<evidence type="ECO:0000313" key="3">
    <source>
        <dbReference type="Proteomes" id="UP000008237"/>
    </source>
</evidence>
<accession>E2B8E2</accession>
<dbReference type="InParanoid" id="E2B8E2"/>
<evidence type="ECO:0000256" key="1">
    <source>
        <dbReference type="SAM" id="MobiDB-lite"/>
    </source>
</evidence>
<dbReference type="AlphaFoldDB" id="E2B8E2"/>
<proteinExistence type="predicted"/>
<feature type="region of interest" description="Disordered" evidence="1">
    <location>
        <begin position="1"/>
        <end position="186"/>
    </location>
</feature>
<organism evidence="3">
    <name type="scientific">Harpegnathos saltator</name>
    <name type="common">Jerdon's jumping ant</name>
    <dbReference type="NCBI Taxonomy" id="610380"/>
    <lineage>
        <taxon>Eukaryota</taxon>
        <taxon>Metazoa</taxon>
        <taxon>Ecdysozoa</taxon>
        <taxon>Arthropoda</taxon>
        <taxon>Hexapoda</taxon>
        <taxon>Insecta</taxon>
        <taxon>Pterygota</taxon>
        <taxon>Neoptera</taxon>
        <taxon>Endopterygota</taxon>
        <taxon>Hymenoptera</taxon>
        <taxon>Apocrita</taxon>
        <taxon>Aculeata</taxon>
        <taxon>Formicoidea</taxon>
        <taxon>Formicidae</taxon>
        <taxon>Ponerinae</taxon>
        <taxon>Ponerini</taxon>
        <taxon>Harpegnathos</taxon>
    </lineage>
</organism>
<feature type="compositionally biased region" description="Polar residues" evidence="1">
    <location>
        <begin position="111"/>
        <end position="124"/>
    </location>
</feature>
<reference evidence="2 3" key="1">
    <citation type="journal article" date="2010" name="Science">
        <title>Genomic comparison of the ants Camponotus floridanus and Harpegnathos saltator.</title>
        <authorList>
            <person name="Bonasio R."/>
            <person name="Zhang G."/>
            <person name="Ye C."/>
            <person name="Mutti N.S."/>
            <person name="Fang X."/>
            <person name="Qin N."/>
            <person name="Donahue G."/>
            <person name="Yang P."/>
            <person name="Li Q."/>
            <person name="Li C."/>
            <person name="Zhang P."/>
            <person name="Huang Z."/>
            <person name="Berger S.L."/>
            <person name="Reinberg D."/>
            <person name="Wang J."/>
            <person name="Liebig J."/>
        </authorList>
    </citation>
    <scope>NUCLEOTIDE SEQUENCE [LARGE SCALE GENOMIC DNA]</scope>
    <source>
        <strain evidence="2 3">R22 G/1</strain>
    </source>
</reference>
<protein>
    <submittedName>
        <fullName evidence="2">Uncharacterized protein</fullName>
    </submittedName>
</protein>
<evidence type="ECO:0000313" key="2">
    <source>
        <dbReference type="EMBL" id="EFN88041.1"/>
    </source>
</evidence>
<keyword evidence="3" id="KW-1185">Reference proteome</keyword>
<dbReference type="STRING" id="610380.E2B8E2"/>
<name>E2B8E2_HARSA</name>
<dbReference type="Proteomes" id="UP000008237">
    <property type="component" value="Unassembled WGS sequence"/>
</dbReference>
<gene>
    <name evidence="2" type="ORF">EAI_16800</name>
</gene>